<evidence type="ECO:0000256" key="3">
    <source>
        <dbReference type="ARBA" id="ARBA00022989"/>
    </source>
</evidence>
<keyword evidence="6" id="KW-0808">Transferase</keyword>
<dbReference type="OrthoDB" id="7203053at2"/>
<evidence type="ECO:0000313" key="6">
    <source>
        <dbReference type="EMBL" id="TBL80390.1"/>
    </source>
</evidence>
<dbReference type="Gene3D" id="1.20.120.1630">
    <property type="match status" value="1"/>
</dbReference>
<comment type="subcellular location">
    <subcellularLocation>
        <location evidence="1">Membrane</location>
        <topology evidence="1">Multi-pass membrane protein</topology>
    </subcellularLocation>
</comment>
<organism evidence="6 7">
    <name type="scientific">Paenibacillus thalictri</name>
    <dbReference type="NCBI Taxonomy" id="2527873"/>
    <lineage>
        <taxon>Bacteria</taxon>
        <taxon>Bacillati</taxon>
        <taxon>Bacillota</taxon>
        <taxon>Bacilli</taxon>
        <taxon>Bacillales</taxon>
        <taxon>Paenibacillaceae</taxon>
        <taxon>Paenibacillus</taxon>
    </lineage>
</organism>
<evidence type="ECO:0000256" key="2">
    <source>
        <dbReference type="ARBA" id="ARBA00022692"/>
    </source>
</evidence>
<dbReference type="GO" id="GO:0032259">
    <property type="term" value="P:methylation"/>
    <property type="evidence" value="ECO:0007669"/>
    <property type="project" value="UniProtKB-KW"/>
</dbReference>
<dbReference type="GO" id="GO:0004671">
    <property type="term" value="F:protein C-terminal S-isoprenylcysteine carboxyl O-methyltransferase activity"/>
    <property type="evidence" value="ECO:0007669"/>
    <property type="project" value="InterPro"/>
</dbReference>
<keyword evidence="2 5" id="KW-0812">Transmembrane</keyword>
<evidence type="ECO:0000256" key="5">
    <source>
        <dbReference type="SAM" id="Phobius"/>
    </source>
</evidence>
<protein>
    <submittedName>
        <fullName evidence="6">Isoprenylcysteine carboxyl methyltransferase</fullName>
    </submittedName>
</protein>
<reference evidence="6 7" key="1">
    <citation type="submission" date="2019-02" db="EMBL/GenBank/DDBJ databases">
        <title>Paenibacillus sp. nov., isolated from surface-sterilized tissue of Thalictrum simplex L.</title>
        <authorList>
            <person name="Tuo L."/>
        </authorList>
    </citation>
    <scope>NUCLEOTIDE SEQUENCE [LARGE SCALE GENOMIC DNA]</scope>
    <source>
        <strain evidence="6 7">N2SHLJ1</strain>
    </source>
</reference>
<dbReference type="Proteomes" id="UP000293142">
    <property type="component" value="Unassembled WGS sequence"/>
</dbReference>
<proteinExistence type="predicted"/>
<keyword evidence="7" id="KW-1185">Reference proteome</keyword>
<dbReference type="AlphaFoldDB" id="A0A4Q9DYS6"/>
<evidence type="ECO:0000313" key="7">
    <source>
        <dbReference type="Proteomes" id="UP000293142"/>
    </source>
</evidence>
<comment type="caution">
    <text evidence="6">The sequence shown here is derived from an EMBL/GenBank/DDBJ whole genome shotgun (WGS) entry which is preliminary data.</text>
</comment>
<keyword evidence="3 5" id="KW-1133">Transmembrane helix</keyword>
<evidence type="ECO:0000256" key="4">
    <source>
        <dbReference type="ARBA" id="ARBA00023136"/>
    </source>
</evidence>
<accession>A0A4Q9DYS6</accession>
<keyword evidence="6" id="KW-0489">Methyltransferase</keyword>
<dbReference type="InterPro" id="IPR007269">
    <property type="entry name" value="ICMT_MeTrfase"/>
</dbReference>
<keyword evidence="4 5" id="KW-0472">Membrane</keyword>
<dbReference type="GO" id="GO:0016020">
    <property type="term" value="C:membrane"/>
    <property type="evidence" value="ECO:0007669"/>
    <property type="project" value="UniProtKB-SubCell"/>
</dbReference>
<dbReference type="RefSeq" id="WP_131012803.1">
    <property type="nucleotide sequence ID" value="NZ_SIRE01000005.1"/>
</dbReference>
<name>A0A4Q9DYS6_9BACL</name>
<dbReference type="EMBL" id="SIRE01000005">
    <property type="protein sequence ID" value="TBL80390.1"/>
    <property type="molecule type" value="Genomic_DNA"/>
</dbReference>
<evidence type="ECO:0000256" key="1">
    <source>
        <dbReference type="ARBA" id="ARBA00004141"/>
    </source>
</evidence>
<feature type="transmembrane region" description="Helical" evidence="5">
    <location>
        <begin position="47"/>
        <end position="64"/>
    </location>
</feature>
<sequence length="172" mass="19340">MPTIFWILWSLVIGQRMIELAIAKRNGKRLLQMGGYEAGAGHYKYLVALHVFFFAALAVETSLLHTEPPVWWPAACLLFGAAQVLRIWCISSLGVHWNTRIYVLPGMNRVRRGPYRWISHPNYVVVSLELLTLPLMFGAYMTAAVVTLGNIIVLRHRISVEEAALNAASLQP</sequence>
<gene>
    <name evidence="6" type="ORF">EYB31_08215</name>
</gene>
<feature type="transmembrane region" description="Helical" evidence="5">
    <location>
        <begin position="131"/>
        <end position="153"/>
    </location>
</feature>
<dbReference type="Pfam" id="PF04140">
    <property type="entry name" value="ICMT"/>
    <property type="match status" value="1"/>
</dbReference>